<protein>
    <recommendedName>
        <fullName evidence="2">CCHC-type domain-containing protein</fullName>
    </recommendedName>
</protein>
<sequence length="87" mass="10300">SLLQRRSSNFYECGGVGHFSRYCPNVQTNECCWGVQNRPAEDGRVHVVEPRAREALKQREPTPAERRRRQKVVFRIYARIRQCKDDH</sequence>
<reference evidence="1" key="1">
    <citation type="journal article" date="2019" name="Sci. Rep.">
        <title>Draft genome of Tanacetum cinerariifolium, the natural source of mosquito coil.</title>
        <authorList>
            <person name="Yamashiro T."/>
            <person name="Shiraishi A."/>
            <person name="Satake H."/>
            <person name="Nakayama K."/>
        </authorList>
    </citation>
    <scope>NUCLEOTIDE SEQUENCE</scope>
</reference>
<evidence type="ECO:0000313" key="1">
    <source>
        <dbReference type="EMBL" id="GFD40868.1"/>
    </source>
</evidence>
<organism evidence="1">
    <name type="scientific">Tanacetum cinerariifolium</name>
    <name type="common">Dalmatian daisy</name>
    <name type="synonym">Chrysanthemum cinerariifolium</name>
    <dbReference type="NCBI Taxonomy" id="118510"/>
    <lineage>
        <taxon>Eukaryota</taxon>
        <taxon>Viridiplantae</taxon>
        <taxon>Streptophyta</taxon>
        <taxon>Embryophyta</taxon>
        <taxon>Tracheophyta</taxon>
        <taxon>Spermatophyta</taxon>
        <taxon>Magnoliopsida</taxon>
        <taxon>eudicotyledons</taxon>
        <taxon>Gunneridae</taxon>
        <taxon>Pentapetalae</taxon>
        <taxon>asterids</taxon>
        <taxon>campanulids</taxon>
        <taxon>Asterales</taxon>
        <taxon>Asteraceae</taxon>
        <taxon>Asteroideae</taxon>
        <taxon>Anthemideae</taxon>
        <taxon>Anthemidinae</taxon>
        <taxon>Tanacetum</taxon>
    </lineage>
</organism>
<comment type="caution">
    <text evidence="1">The sequence shown here is derived from an EMBL/GenBank/DDBJ whole genome shotgun (WGS) entry which is preliminary data.</text>
</comment>
<evidence type="ECO:0008006" key="2">
    <source>
        <dbReference type="Google" id="ProtNLM"/>
    </source>
</evidence>
<feature type="non-terminal residue" evidence="1">
    <location>
        <position position="1"/>
    </location>
</feature>
<gene>
    <name evidence="1" type="ORF">Tci_912837</name>
</gene>
<proteinExistence type="predicted"/>
<name>A0A699W545_TANCI</name>
<dbReference type="EMBL" id="BKCJ011541156">
    <property type="protein sequence ID" value="GFD40868.1"/>
    <property type="molecule type" value="Genomic_DNA"/>
</dbReference>
<accession>A0A699W545</accession>
<dbReference type="AlphaFoldDB" id="A0A699W545"/>